<organism evidence="3 5">
    <name type="scientific">Leptospira perolatii</name>
    <dbReference type="NCBI Taxonomy" id="2023191"/>
    <lineage>
        <taxon>Bacteria</taxon>
        <taxon>Pseudomonadati</taxon>
        <taxon>Spirochaetota</taxon>
        <taxon>Spirochaetia</taxon>
        <taxon>Leptospirales</taxon>
        <taxon>Leptospiraceae</taxon>
        <taxon>Leptospira</taxon>
    </lineage>
</organism>
<dbReference type="Proteomes" id="UP000231990">
    <property type="component" value="Unassembled WGS sequence"/>
</dbReference>
<dbReference type="CDD" id="cd04301">
    <property type="entry name" value="NAT_SF"/>
    <property type="match status" value="1"/>
</dbReference>
<evidence type="ECO:0000259" key="1">
    <source>
        <dbReference type="PROSITE" id="PS51186"/>
    </source>
</evidence>
<evidence type="ECO:0000313" key="2">
    <source>
        <dbReference type="EMBL" id="PJZ71437.1"/>
    </source>
</evidence>
<evidence type="ECO:0000313" key="4">
    <source>
        <dbReference type="Proteomes" id="UP000231962"/>
    </source>
</evidence>
<sequence length="259" mass="29601">MKLSLMNPIASLEFPAKLLPDCLPTKIPYAFLESGMGEAWLDRSDNQLTGAIRAGDFLLFVGDFQTEFLEGVLQNCQSKELHILPSDSDWWRELSGSGRFKTEIYFRESFDWYSLDQWMFRAAQRKYSKGIEIRPIDPNFASFLLEQEWSRDQISNFESARSFCQYGVGFVVIEGLQPIASIASYLVYKNGVEVQVDTHPQYRGQGLAKALGIRMFQWGLEQGKFVHWDAISGESAGIARTLGLRESRKYECMKLSKQS</sequence>
<dbReference type="InterPro" id="IPR016181">
    <property type="entry name" value="Acyl_CoA_acyltransferase"/>
</dbReference>
<dbReference type="OrthoDB" id="1431064at2"/>
<dbReference type="Pfam" id="PF12746">
    <property type="entry name" value="GNAT_acetyltran"/>
    <property type="match status" value="1"/>
</dbReference>
<dbReference type="GO" id="GO:0016747">
    <property type="term" value="F:acyltransferase activity, transferring groups other than amino-acyl groups"/>
    <property type="evidence" value="ECO:0007669"/>
    <property type="project" value="InterPro"/>
</dbReference>
<dbReference type="InterPro" id="IPR042573">
    <property type="entry name" value="GNAT_acetyltra_N"/>
</dbReference>
<accession>A0A2M9ZSM0</accession>
<dbReference type="PROSITE" id="PS51186">
    <property type="entry name" value="GNAT"/>
    <property type="match status" value="1"/>
</dbReference>
<dbReference type="EMBL" id="NPDZ01000001">
    <property type="protein sequence ID" value="PJZ74971.1"/>
    <property type="molecule type" value="Genomic_DNA"/>
</dbReference>
<feature type="domain" description="N-acetyltransferase" evidence="1">
    <location>
        <begin position="131"/>
        <end position="258"/>
    </location>
</feature>
<reference evidence="4 5" key="1">
    <citation type="submission" date="2017-07" db="EMBL/GenBank/DDBJ databases">
        <title>Leptospira spp. isolated from tropical soils.</title>
        <authorList>
            <person name="Thibeaux R."/>
            <person name="Iraola G."/>
            <person name="Ferres I."/>
            <person name="Bierque E."/>
            <person name="Girault D."/>
            <person name="Soupe-Gilbert M.-E."/>
            <person name="Picardeau M."/>
            <person name="Goarant C."/>
        </authorList>
    </citation>
    <scope>NUCLEOTIDE SEQUENCE [LARGE SCALE GENOMIC DNA]</scope>
    <source>
        <strain evidence="3 5">FH1-B-B1</strain>
        <strain evidence="2 4">FH1-B-C1</strain>
    </source>
</reference>
<dbReference type="InterPro" id="IPR000182">
    <property type="entry name" value="GNAT_dom"/>
</dbReference>
<protein>
    <recommendedName>
        <fullName evidence="1">N-acetyltransferase domain-containing protein</fullName>
    </recommendedName>
</protein>
<proteinExistence type="predicted"/>
<evidence type="ECO:0000313" key="5">
    <source>
        <dbReference type="Proteomes" id="UP000231990"/>
    </source>
</evidence>
<dbReference type="EMBL" id="NPDY01000001">
    <property type="protein sequence ID" value="PJZ71437.1"/>
    <property type="molecule type" value="Genomic_DNA"/>
</dbReference>
<dbReference type="Proteomes" id="UP000231962">
    <property type="component" value="Unassembled WGS sequence"/>
</dbReference>
<gene>
    <name evidence="2" type="ORF">CH360_02765</name>
    <name evidence="3" type="ORF">CH373_02765</name>
</gene>
<comment type="caution">
    <text evidence="3">The sequence shown here is derived from an EMBL/GenBank/DDBJ whole genome shotgun (WGS) entry which is preliminary data.</text>
</comment>
<dbReference type="Gene3D" id="3.40.630.30">
    <property type="match status" value="1"/>
</dbReference>
<name>A0A2M9ZSM0_9LEPT</name>
<dbReference type="SUPFAM" id="SSF55729">
    <property type="entry name" value="Acyl-CoA N-acyltransferases (Nat)"/>
    <property type="match status" value="1"/>
</dbReference>
<keyword evidence="4" id="KW-1185">Reference proteome</keyword>
<dbReference type="Gene3D" id="3.40.630.110">
    <property type="entry name" value="GNAT acetyltransferase-like"/>
    <property type="match status" value="1"/>
</dbReference>
<evidence type="ECO:0000313" key="3">
    <source>
        <dbReference type="EMBL" id="PJZ74971.1"/>
    </source>
</evidence>
<dbReference type="InterPro" id="IPR027365">
    <property type="entry name" value="GNAT_acetyltra_YdfB-like"/>
</dbReference>
<dbReference type="AlphaFoldDB" id="A0A2M9ZSM0"/>